<keyword evidence="1" id="KW-0997">Cell inner membrane</keyword>
<feature type="transmembrane region" description="Helical" evidence="1">
    <location>
        <begin position="191"/>
        <end position="209"/>
    </location>
</feature>
<gene>
    <name evidence="2" type="ORF">NF27_EY01060</name>
</gene>
<sequence>MIYMDIREKTYVSLCAIFSVLVTTGNLIYQKFVYLPLLSFYTFELSVGAIIYPFTFMVADIIAEFYGVEKAKFCVRLSVIMNIMVAFIVIIATRLEATVWSKVSNPEFAHIFGSFNVAFISSIIASYAAQSLDVILYMRIKKLSRGKFLLLRSNLSTAISLLIDTTLVISLLAIFDVLPKEQALILIVNSYMYKLFFTLCSNPLFYFLVKGAKYIGINPARFS</sequence>
<feature type="transmembrane region" description="Helical" evidence="1">
    <location>
        <begin position="12"/>
        <end position="29"/>
    </location>
</feature>
<dbReference type="PANTHER" id="PTHR34300:SF2">
    <property type="entry name" value="QUEUOSINE PRECURSOR TRANSPORTER-RELATED"/>
    <property type="match status" value="1"/>
</dbReference>
<evidence type="ECO:0000313" key="2">
    <source>
        <dbReference type="EMBL" id="KIE05010.1"/>
    </source>
</evidence>
<dbReference type="EMBL" id="JSWE01000124">
    <property type="protein sequence ID" value="KIE05010.1"/>
    <property type="molecule type" value="Genomic_DNA"/>
</dbReference>
<keyword evidence="1" id="KW-0812">Transmembrane</keyword>
<reference evidence="2 3" key="1">
    <citation type="submission" date="2014-11" db="EMBL/GenBank/DDBJ databases">
        <title>A Rickettsiales Symbiont of Amoebae With Ancient Features.</title>
        <authorList>
            <person name="Schulz F."/>
            <person name="Martijn J."/>
            <person name="Wascher F."/>
            <person name="Kostanjsek R."/>
            <person name="Ettema T.J."/>
            <person name="Horn M."/>
        </authorList>
    </citation>
    <scope>NUCLEOTIDE SEQUENCE [LARGE SCALE GENOMIC DNA]</scope>
    <source>
        <strain evidence="2 3">UWC36</strain>
    </source>
</reference>
<keyword evidence="1" id="KW-1003">Cell membrane</keyword>
<feature type="transmembrane region" description="Helical" evidence="1">
    <location>
        <begin position="115"/>
        <end position="137"/>
    </location>
</feature>
<feature type="transmembrane region" description="Helical" evidence="1">
    <location>
        <begin position="49"/>
        <end position="66"/>
    </location>
</feature>
<protein>
    <recommendedName>
        <fullName evidence="1">Probable queuosine precursor transporter</fullName>
        <shortName evidence="1">Q precursor transporter</shortName>
    </recommendedName>
</protein>
<dbReference type="NCBIfam" id="TIGR00697">
    <property type="entry name" value="queuosine precursor transporter"/>
    <property type="match status" value="1"/>
</dbReference>
<dbReference type="AlphaFoldDB" id="A0A0C1QYD4"/>
<dbReference type="Pfam" id="PF02592">
    <property type="entry name" value="Vut_1"/>
    <property type="match status" value="1"/>
</dbReference>
<evidence type="ECO:0000313" key="3">
    <source>
        <dbReference type="Proteomes" id="UP000031258"/>
    </source>
</evidence>
<evidence type="ECO:0000256" key="1">
    <source>
        <dbReference type="HAMAP-Rule" id="MF_02088"/>
    </source>
</evidence>
<proteinExistence type="inferred from homology"/>
<accession>A0A0C1QYD4</accession>
<name>A0A0C1QYD4_9RICK</name>
<comment type="similarity">
    <text evidence="1">Belongs to the vitamin uptake transporter (VUT/ECF) (TC 2.A.88) family. Q precursor transporter subfamily.</text>
</comment>
<feature type="transmembrane region" description="Helical" evidence="1">
    <location>
        <begin position="158"/>
        <end position="179"/>
    </location>
</feature>
<keyword evidence="1" id="KW-1133">Transmembrane helix</keyword>
<comment type="caution">
    <text evidence="2">The sequence shown here is derived from an EMBL/GenBank/DDBJ whole genome shotgun (WGS) entry which is preliminary data.</text>
</comment>
<keyword evidence="1" id="KW-0813">Transport</keyword>
<keyword evidence="1" id="KW-0472">Membrane</keyword>
<dbReference type="InterPro" id="IPR003744">
    <property type="entry name" value="YhhQ"/>
</dbReference>
<dbReference type="HAMAP" id="MF_02088">
    <property type="entry name" value="Q_prec_transport"/>
    <property type="match status" value="1"/>
</dbReference>
<feature type="transmembrane region" description="Helical" evidence="1">
    <location>
        <begin position="73"/>
        <end position="95"/>
    </location>
</feature>
<keyword evidence="3" id="KW-1185">Reference proteome</keyword>
<organism evidence="2 3">
    <name type="scientific">Candidatus Jidaibacter acanthamoebae</name>
    <dbReference type="NCBI Taxonomy" id="86105"/>
    <lineage>
        <taxon>Bacteria</taxon>
        <taxon>Pseudomonadati</taxon>
        <taxon>Pseudomonadota</taxon>
        <taxon>Alphaproteobacteria</taxon>
        <taxon>Rickettsiales</taxon>
        <taxon>Candidatus Midichloriaceae</taxon>
        <taxon>Candidatus Jidaibacter</taxon>
    </lineage>
</organism>
<dbReference type="GO" id="GO:0022857">
    <property type="term" value="F:transmembrane transporter activity"/>
    <property type="evidence" value="ECO:0007669"/>
    <property type="project" value="UniProtKB-UniRule"/>
</dbReference>
<dbReference type="PANTHER" id="PTHR34300">
    <property type="entry name" value="QUEUOSINE PRECURSOR TRANSPORTER-RELATED"/>
    <property type="match status" value="1"/>
</dbReference>
<comment type="function">
    <text evidence="1">Involved in the import of queuosine (Q) precursors, required for Q precursor salvage.</text>
</comment>
<dbReference type="Proteomes" id="UP000031258">
    <property type="component" value="Unassembled WGS sequence"/>
</dbReference>
<comment type="subcellular location">
    <subcellularLocation>
        <location evidence="1">Cell inner membrane</location>
        <topology evidence="1">Multi-pass membrane protein</topology>
    </subcellularLocation>
</comment>
<dbReference type="STRING" id="86105.NF27_EY01060"/>
<dbReference type="GO" id="GO:0005886">
    <property type="term" value="C:plasma membrane"/>
    <property type="evidence" value="ECO:0007669"/>
    <property type="project" value="UniProtKB-SubCell"/>
</dbReference>